<proteinExistence type="predicted"/>
<dbReference type="Pfam" id="PF16538">
    <property type="entry name" value="FlgT_C"/>
    <property type="match status" value="1"/>
</dbReference>
<keyword evidence="5" id="KW-0966">Cell projection</keyword>
<dbReference type="Pfam" id="PF16548">
    <property type="entry name" value="FlgT_N"/>
    <property type="match status" value="1"/>
</dbReference>
<feature type="signal peptide" evidence="1">
    <location>
        <begin position="1"/>
        <end position="23"/>
    </location>
</feature>
<accession>A0A1Y6EN77</accession>
<dbReference type="InterPro" id="IPR032388">
    <property type="entry name" value="FlgT_C"/>
</dbReference>
<keyword evidence="1" id="KW-0732">Signal</keyword>
<dbReference type="InterPro" id="IPR038180">
    <property type="entry name" value="FlgT_N_sf"/>
</dbReference>
<evidence type="ECO:0000313" key="5">
    <source>
        <dbReference type="EMBL" id="SMQ61992.1"/>
    </source>
</evidence>
<dbReference type="InterPro" id="IPR038165">
    <property type="entry name" value="FlgT_C_sf"/>
</dbReference>
<reference evidence="6" key="1">
    <citation type="submission" date="2017-04" db="EMBL/GenBank/DDBJ databases">
        <authorList>
            <person name="Varghese N."/>
            <person name="Submissions S."/>
        </authorList>
    </citation>
    <scope>NUCLEOTIDE SEQUENCE [LARGE SCALE GENOMIC DNA]</scope>
</reference>
<keyword evidence="5" id="KW-0969">Cilium</keyword>
<evidence type="ECO:0000259" key="4">
    <source>
        <dbReference type="Pfam" id="PF16548"/>
    </source>
</evidence>
<dbReference type="Pfam" id="PF16539">
    <property type="entry name" value="FlgT_M"/>
    <property type="match status" value="1"/>
</dbReference>
<dbReference type="Gene3D" id="2.40.10.410">
    <property type="entry name" value="FlgT, C-terminal domain"/>
    <property type="match status" value="1"/>
</dbReference>
<dbReference type="EMBL" id="FXWH01000001">
    <property type="protein sequence ID" value="SMQ61992.1"/>
    <property type="molecule type" value="Genomic_DNA"/>
</dbReference>
<dbReference type="Gene3D" id="3.40.50.10610">
    <property type="entry name" value="ABC-type transport auxiliary lipoprotein component"/>
    <property type="match status" value="1"/>
</dbReference>
<dbReference type="OrthoDB" id="8778507at2"/>
<gene>
    <name evidence="5" type="ORF">SAMN06297229_0644</name>
</gene>
<keyword evidence="6" id="KW-1185">Reference proteome</keyword>
<evidence type="ECO:0000256" key="1">
    <source>
        <dbReference type="SAM" id="SignalP"/>
    </source>
</evidence>
<protein>
    <submittedName>
        <fullName evidence="5">Flagellar assembly protein T, N-terminal domain</fullName>
    </submittedName>
</protein>
<name>A0A1Y6EN77_9GAMM</name>
<dbReference type="InterPro" id="IPR032370">
    <property type="entry name" value="FlgT_N"/>
</dbReference>
<feature type="domain" description="Flagellar assembly protein T N-terminal" evidence="4">
    <location>
        <begin position="24"/>
        <end position="111"/>
    </location>
</feature>
<sequence>MRLCYRYLSCLLLALLVSVPAHARWIEAQGDAIIIDNDVAGARAQALEVAISQALMVSGGSVSSVQQVVDGVLQATETQWRGKGSVDQVDIVREEVRNGRIYLTVRADIWNRDGSCPGTEYKKSVTVTPFEIAERSQAVYGQVYRIGEVSAERFSRQLGSRGQNLTVKHTMGRDVGLNKALQQRDLQQLGRLARVIGQDNDSQYVVFGVYNDLSVFKNGSGVFGPLVSARYQRNYSLTLYMMDAYSGEIVTRANVSDSARWDFDDQPEVDIAANYFWTSSFGSSLQQGLNELAQGIDGKLRCEAARGRIVRVEGQELQINLGEVNGVKAGDMLRVVHEANFIDSNDNYRQKWEVSEFMVEVTQVNQTSSIARLDNDNFLSNVQINDWVVPAGAM</sequence>
<dbReference type="Gene3D" id="3.30.1660.40">
    <property type="entry name" value="FlgT, N-terminal domain"/>
    <property type="match status" value="1"/>
</dbReference>
<dbReference type="Proteomes" id="UP000194450">
    <property type="component" value="Unassembled WGS sequence"/>
</dbReference>
<dbReference type="InterPro" id="IPR032386">
    <property type="entry name" value="FlgT_M"/>
</dbReference>
<dbReference type="AlphaFoldDB" id="A0A1Y6EN77"/>
<evidence type="ECO:0000313" key="6">
    <source>
        <dbReference type="Proteomes" id="UP000194450"/>
    </source>
</evidence>
<feature type="domain" description="Flagellar assembly protein T middle" evidence="3">
    <location>
        <begin position="115"/>
        <end position="270"/>
    </location>
</feature>
<organism evidence="5 6">
    <name type="scientific">Pseudidiomarina planktonica</name>
    <dbReference type="NCBI Taxonomy" id="1323738"/>
    <lineage>
        <taxon>Bacteria</taxon>
        <taxon>Pseudomonadati</taxon>
        <taxon>Pseudomonadota</taxon>
        <taxon>Gammaproteobacteria</taxon>
        <taxon>Alteromonadales</taxon>
        <taxon>Idiomarinaceae</taxon>
        <taxon>Pseudidiomarina</taxon>
    </lineage>
</organism>
<feature type="domain" description="Flagellar assembly protein T C-terminal" evidence="2">
    <location>
        <begin position="315"/>
        <end position="389"/>
    </location>
</feature>
<keyword evidence="5" id="KW-0282">Flagellum</keyword>
<evidence type="ECO:0000259" key="2">
    <source>
        <dbReference type="Pfam" id="PF16538"/>
    </source>
</evidence>
<evidence type="ECO:0000259" key="3">
    <source>
        <dbReference type="Pfam" id="PF16539"/>
    </source>
</evidence>
<feature type="chain" id="PRO_5012011987" evidence="1">
    <location>
        <begin position="24"/>
        <end position="394"/>
    </location>
</feature>